<dbReference type="InterPro" id="IPR002549">
    <property type="entry name" value="AI-2E-like"/>
</dbReference>
<feature type="transmembrane region" description="Helical" evidence="8">
    <location>
        <begin position="227"/>
        <end position="251"/>
    </location>
</feature>
<evidence type="ECO:0000256" key="8">
    <source>
        <dbReference type="SAM" id="Phobius"/>
    </source>
</evidence>
<dbReference type="GO" id="GO:0005886">
    <property type="term" value="C:plasma membrane"/>
    <property type="evidence" value="ECO:0007669"/>
    <property type="project" value="UniProtKB-SubCell"/>
</dbReference>
<feature type="transmembrane region" description="Helical" evidence="8">
    <location>
        <begin position="257"/>
        <end position="285"/>
    </location>
</feature>
<evidence type="ECO:0000256" key="6">
    <source>
        <dbReference type="ARBA" id="ARBA00022989"/>
    </source>
</evidence>
<evidence type="ECO:0000256" key="3">
    <source>
        <dbReference type="ARBA" id="ARBA00022448"/>
    </source>
</evidence>
<keyword evidence="5 8" id="KW-0812">Transmembrane</keyword>
<evidence type="ECO:0000256" key="1">
    <source>
        <dbReference type="ARBA" id="ARBA00004651"/>
    </source>
</evidence>
<dbReference type="AlphaFoldDB" id="A0A6J6P6C1"/>
<dbReference type="Pfam" id="PF01594">
    <property type="entry name" value="AI-2E_transport"/>
    <property type="match status" value="1"/>
</dbReference>
<proteinExistence type="inferred from homology"/>
<keyword evidence="6 8" id="KW-1133">Transmembrane helix</keyword>
<keyword evidence="3" id="KW-0813">Transport</keyword>
<evidence type="ECO:0000256" key="2">
    <source>
        <dbReference type="ARBA" id="ARBA00009773"/>
    </source>
</evidence>
<keyword evidence="7 8" id="KW-0472">Membrane</keyword>
<dbReference type="PANTHER" id="PTHR21716">
    <property type="entry name" value="TRANSMEMBRANE PROTEIN"/>
    <property type="match status" value="1"/>
</dbReference>
<name>A0A6J6P6C1_9ZZZZ</name>
<accession>A0A6J6P6C1</accession>
<comment type="similarity">
    <text evidence="2">Belongs to the autoinducer-2 exporter (AI-2E) (TC 2.A.86) family.</text>
</comment>
<evidence type="ECO:0000313" key="9">
    <source>
        <dbReference type="EMBL" id="CAB4692098.1"/>
    </source>
</evidence>
<organism evidence="9">
    <name type="scientific">freshwater metagenome</name>
    <dbReference type="NCBI Taxonomy" id="449393"/>
    <lineage>
        <taxon>unclassified sequences</taxon>
        <taxon>metagenomes</taxon>
        <taxon>ecological metagenomes</taxon>
    </lineage>
</organism>
<dbReference type="EMBL" id="CAEZXK010000033">
    <property type="protein sequence ID" value="CAB4692098.1"/>
    <property type="molecule type" value="Genomic_DNA"/>
</dbReference>
<dbReference type="PANTHER" id="PTHR21716:SF53">
    <property type="entry name" value="PERMEASE PERM-RELATED"/>
    <property type="match status" value="1"/>
</dbReference>
<feature type="transmembrane region" description="Helical" evidence="8">
    <location>
        <begin position="67"/>
        <end position="87"/>
    </location>
</feature>
<feature type="transmembrane region" description="Helical" evidence="8">
    <location>
        <begin position="306"/>
        <end position="339"/>
    </location>
</feature>
<evidence type="ECO:0000256" key="4">
    <source>
        <dbReference type="ARBA" id="ARBA00022475"/>
    </source>
</evidence>
<feature type="transmembrane region" description="Helical" evidence="8">
    <location>
        <begin position="7"/>
        <end position="28"/>
    </location>
</feature>
<protein>
    <submittedName>
        <fullName evidence="9">Unannotated protein</fullName>
    </submittedName>
</protein>
<dbReference type="GO" id="GO:0055085">
    <property type="term" value="P:transmembrane transport"/>
    <property type="evidence" value="ECO:0007669"/>
    <property type="project" value="TreeGrafter"/>
</dbReference>
<comment type="subcellular location">
    <subcellularLocation>
        <location evidence="1">Cell membrane</location>
        <topology evidence="1">Multi-pass membrane protein</topology>
    </subcellularLocation>
</comment>
<evidence type="ECO:0000256" key="7">
    <source>
        <dbReference type="ARBA" id="ARBA00023136"/>
    </source>
</evidence>
<feature type="transmembrane region" description="Helical" evidence="8">
    <location>
        <begin position="34"/>
        <end position="55"/>
    </location>
</feature>
<reference evidence="9" key="1">
    <citation type="submission" date="2020-05" db="EMBL/GenBank/DDBJ databases">
        <authorList>
            <person name="Chiriac C."/>
            <person name="Salcher M."/>
            <person name="Ghai R."/>
            <person name="Kavagutti S V."/>
        </authorList>
    </citation>
    <scope>NUCLEOTIDE SEQUENCE</scope>
</reference>
<sequence>MPNQMKISNAFQIGLLGGLGVLTALVLGNMVATIASIITYVFAAIFIALGLDPVVSFFEKRGLKRPIAILGVVIVFFGVVGSLIWAVSPNLVRESANFIEQAPALLSGITQIDWVLSLDEQFGGAISNTLTSTGEFLADSKNWPTMLGGVVQVSLSIFNGFFAGLIVVILAIYFMASLDSFKQWTYGLVNHKVRKNFINISEQVANSVGRYVMGQVTIASINATLGFIMMTIIGVPFALVLAFIAFVFALVPLVGPVTGAVIISLVALSASPVTALIAAIYYAIYLQVEAYLISPRVMRKAVDVPGAVVVVAALAGGALLGVLGALVAIPVAAAIILIIRQVWMPRQNGETPAA</sequence>
<feature type="transmembrane region" description="Helical" evidence="8">
    <location>
        <begin position="153"/>
        <end position="176"/>
    </location>
</feature>
<evidence type="ECO:0000256" key="5">
    <source>
        <dbReference type="ARBA" id="ARBA00022692"/>
    </source>
</evidence>
<gene>
    <name evidence="9" type="ORF">UFOPK2370_01027</name>
</gene>
<keyword evidence="4" id="KW-1003">Cell membrane</keyword>